<keyword evidence="3" id="KW-0862">Zinc</keyword>
<dbReference type="Proteomes" id="UP000197424">
    <property type="component" value="Chromosome"/>
</dbReference>
<keyword evidence="4" id="KW-0456">Lyase</keyword>
<evidence type="ECO:0000259" key="6">
    <source>
        <dbReference type="PROSITE" id="PS51891"/>
    </source>
</evidence>
<reference evidence="8" key="1">
    <citation type="submission" date="2017-06" db="EMBL/GenBank/DDBJ databases">
        <title>Whole genome sequence of Laribacter hongkongensis LHGZ1.</title>
        <authorList>
            <person name="Chen D."/>
            <person name="Wu H."/>
            <person name="Chen J."/>
        </authorList>
    </citation>
    <scope>NUCLEOTIDE SEQUENCE [LARGE SCALE GENOMIC DNA]</scope>
    <source>
        <strain evidence="8">LHGZ1</strain>
    </source>
</reference>
<dbReference type="InterPro" id="IPR006913">
    <property type="entry name" value="CENP-V/GFA"/>
</dbReference>
<organism evidence="7 8">
    <name type="scientific">Laribacter hongkongensis</name>
    <dbReference type="NCBI Taxonomy" id="168471"/>
    <lineage>
        <taxon>Bacteria</taxon>
        <taxon>Pseudomonadati</taxon>
        <taxon>Pseudomonadota</taxon>
        <taxon>Betaproteobacteria</taxon>
        <taxon>Neisseriales</taxon>
        <taxon>Aquaspirillaceae</taxon>
        <taxon>Laribacter</taxon>
    </lineage>
</organism>
<evidence type="ECO:0000256" key="3">
    <source>
        <dbReference type="ARBA" id="ARBA00022833"/>
    </source>
</evidence>
<evidence type="ECO:0000256" key="5">
    <source>
        <dbReference type="SAM" id="MobiDB-lite"/>
    </source>
</evidence>
<evidence type="ECO:0000256" key="2">
    <source>
        <dbReference type="ARBA" id="ARBA00022723"/>
    </source>
</evidence>
<dbReference type="SUPFAM" id="SSF51316">
    <property type="entry name" value="Mss4-like"/>
    <property type="match status" value="1"/>
</dbReference>
<name>A0A248LFK1_9NEIS</name>
<keyword evidence="2" id="KW-0479">Metal-binding</keyword>
<dbReference type="GO" id="GO:0046872">
    <property type="term" value="F:metal ion binding"/>
    <property type="evidence" value="ECO:0007669"/>
    <property type="project" value="UniProtKB-KW"/>
</dbReference>
<dbReference type="OrthoDB" id="327703at2"/>
<feature type="domain" description="CENP-V/GFA" evidence="6">
    <location>
        <begin position="4"/>
        <end position="143"/>
    </location>
</feature>
<accession>A0A248LFK1</accession>
<gene>
    <name evidence="7" type="ORF">LHGZ1_0759</name>
</gene>
<dbReference type="PANTHER" id="PTHR33337">
    <property type="entry name" value="GFA DOMAIN-CONTAINING PROTEIN"/>
    <property type="match status" value="1"/>
</dbReference>
<dbReference type="Gene3D" id="3.90.1590.10">
    <property type="entry name" value="glutathione-dependent formaldehyde- activating enzyme (gfa)"/>
    <property type="match status" value="1"/>
</dbReference>
<evidence type="ECO:0000256" key="1">
    <source>
        <dbReference type="ARBA" id="ARBA00005495"/>
    </source>
</evidence>
<evidence type="ECO:0000313" key="8">
    <source>
        <dbReference type="Proteomes" id="UP000197424"/>
    </source>
</evidence>
<dbReference type="PROSITE" id="PS51891">
    <property type="entry name" value="CENP_V_GFA"/>
    <property type="match status" value="1"/>
</dbReference>
<dbReference type="GO" id="GO:0016846">
    <property type="term" value="F:carbon-sulfur lyase activity"/>
    <property type="evidence" value="ECO:0007669"/>
    <property type="project" value="InterPro"/>
</dbReference>
<feature type="region of interest" description="Disordered" evidence="5">
    <location>
        <begin position="133"/>
        <end position="152"/>
    </location>
</feature>
<protein>
    <submittedName>
        <fullName evidence="7">Glutathione-dependent formaldehyde-activating, GFA</fullName>
    </submittedName>
</protein>
<sequence length="152" mass="16586">MIERSGRCLCGQASYRLTGEPVRVRTCWCRSCQRIAANGTVNMAVPASALVIEGDLCEYGSVADSGHHVIRRFCPVCGTHLFVNSSGFAELTVVRVGTLDDPSSVRPQANIWVRQAPDWAVLDESLLQCDYQPVRTSPGQPDDGQRPVQPKA</sequence>
<dbReference type="AlphaFoldDB" id="A0A248LFK1"/>
<dbReference type="EMBL" id="CP022115">
    <property type="protein sequence ID" value="ASJ23590.1"/>
    <property type="molecule type" value="Genomic_DNA"/>
</dbReference>
<proteinExistence type="inferred from homology"/>
<evidence type="ECO:0000256" key="4">
    <source>
        <dbReference type="ARBA" id="ARBA00023239"/>
    </source>
</evidence>
<comment type="similarity">
    <text evidence="1">Belongs to the Gfa family.</text>
</comment>
<dbReference type="InterPro" id="IPR011057">
    <property type="entry name" value="Mss4-like_sf"/>
</dbReference>
<dbReference type="PANTHER" id="PTHR33337:SF40">
    <property type="entry name" value="CENP-V_GFA DOMAIN-CONTAINING PROTEIN-RELATED"/>
    <property type="match status" value="1"/>
</dbReference>
<evidence type="ECO:0000313" key="7">
    <source>
        <dbReference type="EMBL" id="ASJ23590.1"/>
    </source>
</evidence>
<dbReference type="RefSeq" id="WP_088860182.1">
    <property type="nucleotide sequence ID" value="NZ_CP022115.1"/>
</dbReference>
<dbReference type="Pfam" id="PF04828">
    <property type="entry name" value="GFA"/>
    <property type="match status" value="1"/>
</dbReference>